<dbReference type="PANTHER" id="PTHR21258:SF14">
    <property type="entry name" value="DOCKING PROTEIN 2"/>
    <property type="match status" value="1"/>
</dbReference>
<dbReference type="SUPFAM" id="SSF50729">
    <property type="entry name" value="PH domain-like"/>
    <property type="match status" value="1"/>
</dbReference>
<evidence type="ECO:0000259" key="1">
    <source>
        <dbReference type="Pfam" id="PF00169"/>
    </source>
</evidence>
<reference evidence="2 3" key="1">
    <citation type="submission" date="2015-08" db="EMBL/GenBank/DDBJ databases">
        <title>The genome of the Asian arowana (Scleropages formosus).</title>
        <authorList>
            <person name="Tan M.H."/>
            <person name="Gan H.M."/>
            <person name="Croft L.J."/>
            <person name="Austin C.M."/>
        </authorList>
    </citation>
    <scope>NUCLEOTIDE SEQUENCE [LARGE SCALE GENOMIC DNA]</scope>
    <source>
        <strain evidence="2">Aro1</strain>
    </source>
</reference>
<dbReference type="GO" id="GO:0005737">
    <property type="term" value="C:cytoplasm"/>
    <property type="evidence" value="ECO:0007669"/>
    <property type="project" value="TreeGrafter"/>
</dbReference>
<evidence type="ECO:0000313" key="2">
    <source>
        <dbReference type="EMBL" id="KPP70256.1"/>
    </source>
</evidence>
<dbReference type="Gene3D" id="2.30.29.30">
    <property type="entry name" value="Pleckstrin-homology domain (PH domain)/Phosphotyrosine-binding domain (PTB)"/>
    <property type="match status" value="1"/>
</dbReference>
<protein>
    <recommendedName>
        <fullName evidence="1">PH domain-containing protein</fullName>
    </recommendedName>
</protein>
<name>A0A0P7YR49_SCLFO</name>
<proteinExistence type="predicted"/>
<dbReference type="Pfam" id="PF00169">
    <property type="entry name" value="PH"/>
    <property type="match status" value="1"/>
</dbReference>
<accession>A0A0P7YR49</accession>
<dbReference type="GO" id="GO:0043410">
    <property type="term" value="P:positive regulation of MAPK cascade"/>
    <property type="evidence" value="ECO:0007669"/>
    <property type="project" value="TreeGrafter"/>
</dbReference>
<dbReference type="AlphaFoldDB" id="A0A0P7YR49"/>
<dbReference type="GO" id="GO:0007265">
    <property type="term" value="P:Ras protein signal transduction"/>
    <property type="evidence" value="ECO:0007669"/>
    <property type="project" value="TreeGrafter"/>
</dbReference>
<dbReference type="InterPro" id="IPR011993">
    <property type="entry name" value="PH-like_dom_sf"/>
</dbReference>
<comment type="caution">
    <text evidence="2">The sequence shown here is derived from an EMBL/GenBank/DDBJ whole genome shotgun (WGS) entry which is preliminary data.</text>
</comment>
<evidence type="ECO:0000313" key="3">
    <source>
        <dbReference type="Proteomes" id="UP000034805"/>
    </source>
</evidence>
<dbReference type="EMBL" id="JARO02003558">
    <property type="protein sequence ID" value="KPP70256.1"/>
    <property type="molecule type" value="Genomic_DNA"/>
</dbReference>
<dbReference type="PANTHER" id="PTHR21258">
    <property type="entry name" value="DOCKING PROTEIN RELATED"/>
    <property type="match status" value="1"/>
</dbReference>
<dbReference type="InterPro" id="IPR050996">
    <property type="entry name" value="Docking_Protein_DOK"/>
</dbReference>
<feature type="domain" description="PH" evidence="1">
    <location>
        <begin position="3"/>
        <end position="102"/>
    </location>
</feature>
<organism evidence="2 3">
    <name type="scientific">Scleropages formosus</name>
    <name type="common">Asian bonytongue</name>
    <name type="synonym">Osteoglossum formosum</name>
    <dbReference type="NCBI Taxonomy" id="113540"/>
    <lineage>
        <taxon>Eukaryota</taxon>
        <taxon>Metazoa</taxon>
        <taxon>Chordata</taxon>
        <taxon>Craniata</taxon>
        <taxon>Vertebrata</taxon>
        <taxon>Euteleostomi</taxon>
        <taxon>Actinopterygii</taxon>
        <taxon>Neopterygii</taxon>
        <taxon>Teleostei</taxon>
        <taxon>Osteoglossocephala</taxon>
        <taxon>Osteoglossomorpha</taxon>
        <taxon>Osteoglossiformes</taxon>
        <taxon>Osteoglossidae</taxon>
        <taxon>Scleropages</taxon>
    </lineage>
</organism>
<dbReference type="GO" id="GO:0007169">
    <property type="term" value="P:cell surface receptor protein tyrosine kinase signaling pathway"/>
    <property type="evidence" value="ECO:0007669"/>
    <property type="project" value="TreeGrafter"/>
</dbReference>
<dbReference type="Proteomes" id="UP000034805">
    <property type="component" value="Unassembled WGS sequence"/>
</dbReference>
<dbReference type="InterPro" id="IPR001849">
    <property type="entry name" value="PH_domain"/>
</dbReference>
<gene>
    <name evidence="2" type="ORF">Z043_110929</name>
</gene>
<sequence length="193" mass="21514">MQKWKKVWSIIYRESSCSVSRMEFFEFKDSGAANAEKADRTLRKQENKKVIKLRDCIRVSEVQVESCPRDCQPFLVETTEKIFLFAAENSELEGWTQALCEIAFPMNWAEAGTVKRGSILRSRPELVEAAMEDNTLYGARESGKKKHSSSAGLRRAFADAAASISGSLNHPGLPGYSSLPGNTLFCSAACQQY</sequence>